<proteinExistence type="predicted"/>
<keyword evidence="2" id="KW-1185">Reference proteome</keyword>
<organism evidence="1 2">
    <name type="scientific">Paludibaculum fermentans</name>
    <dbReference type="NCBI Taxonomy" id="1473598"/>
    <lineage>
        <taxon>Bacteria</taxon>
        <taxon>Pseudomonadati</taxon>
        <taxon>Acidobacteriota</taxon>
        <taxon>Terriglobia</taxon>
        <taxon>Bryobacterales</taxon>
        <taxon>Bryobacteraceae</taxon>
        <taxon>Paludibaculum</taxon>
    </lineage>
</organism>
<dbReference type="AlphaFoldDB" id="A0A7S7NL15"/>
<dbReference type="Gene3D" id="3.30.420.240">
    <property type="match status" value="1"/>
</dbReference>
<name>A0A7S7NL15_PALFE</name>
<accession>A0A7S7NL15</accession>
<evidence type="ECO:0000313" key="2">
    <source>
        <dbReference type="Proteomes" id="UP000593892"/>
    </source>
</evidence>
<gene>
    <name evidence="1" type="ORF">IRI77_22620</name>
</gene>
<dbReference type="KEGG" id="pfer:IRI77_22620"/>
<dbReference type="EMBL" id="CP063849">
    <property type="protein sequence ID" value="QOY85610.1"/>
    <property type="molecule type" value="Genomic_DNA"/>
</dbReference>
<protein>
    <recommendedName>
        <fullName evidence="3">Terminase large subunit gp17-like C-terminal domain-containing protein</fullName>
    </recommendedName>
</protein>
<sequence>MKRLPPHLYFGLDLGQRRDPAALAILQRIHEPTGEWNRFKMEPEWELLFRLRHVERFHLGTPYITIVDRVCELLRDGDGNLLGGWPVASGRITNPYKTLIVDASGVGAPVVELFQRANLQASLIALTITGSGAAHSNGAYEGCGYTVPRRDLVTNLRLLLERGLLRIPTRVHDFDSIREEVLNLQDGSGPRHDDMAIALALAAWWAARNVRL</sequence>
<dbReference type="RefSeq" id="WP_194447280.1">
    <property type="nucleotide sequence ID" value="NZ_CP063849.1"/>
</dbReference>
<reference evidence="1 2" key="1">
    <citation type="submission" date="2020-10" db="EMBL/GenBank/DDBJ databases">
        <title>Complete genome sequence of Paludibaculum fermentans P105T, a facultatively anaerobic acidobacterium capable of dissimilatory Fe(III) reduction.</title>
        <authorList>
            <person name="Dedysh S.N."/>
            <person name="Beletsky A.V."/>
            <person name="Kulichevskaya I.S."/>
            <person name="Mardanov A.V."/>
            <person name="Ravin N.V."/>
        </authorList>
    </citation>
    <scope>NUCLEOTIDE SEQUENCE [LARGE SCALE GENOMIC DNA]</scope>
    <source>
        <strain evidence="1 2">P105</strain>
    </source>
</reference>
<dbReference type="Proteomes" id="UP000593892">
    <property type="component" value="Chromosome"/>
</dbReference>
<evidence type="ECO:0008006" key="3">
    <source>
        <dbReference type="Google" id="ProtNLM"/>
    </source>
</evidence>
<evidence type="ECO:0000313" key="1">
    <source>
        <dbReference type="EMBL" id="QOY85610.1"/>
    </source>
</evidence>